<dbReference type="InterPro" id="IPR000866">
    <property type="entry name" value="AhpC/TSA"/>
</dbReference>
<accession>A0A4S3ZZJ1</accession>
<comment type="caution">
    <text evidence="2">The sequence shown here is derived from an EMBL/GenBank/DDBJ whole genome shotgun (WGS) entry which is preliminary data.</text>
</comment>
<dbReference type="GO" id="GO:0016491">
    <property type="term" value="F:oxidoreductase activity"/>
    <property type="evidence" value="ECO:0007669"/>
    <property type="project" value="InterPro"/>
</dbReference>
<dbReference type="InterPro" id="IPR013766">
    <property type="entry name" value="Thioredoxin_domain"/>
</dbReference>
<dbReference type="Proteomes" id="UP000307507">
    <property type="component" value="Unassembled WGS sequence"/>
</dbReference>
<dbReference type="EMBL" id="SSNZ01000002">
    <property type="protein sequence ID" value="THF51413.1"/>
    <property type="molecule type" value="Genomic_DNA"/>
</dbReference>
<evidence type="ECO:0000313" key="3">
    <source>
        <dbReference type="Proteomes" id="UP000307507"/>
    </source>
</evidence>
<reference evidence="2 3" key="1">
    <citation type="submission" date="2019-04" db="EMBL/GenBank/DDBJ databases">
        <title>Flavobacterium sp. nov. isolated from construction timber.</title>
        <authorList>
            <person name="Lin S.-Y."/>
            <person name="Chang C.-T."/>
            <person name="Young C.-C."/>
        </authorList>
    </citation>
    <scope>NUCLEOTIDE SEQUENCE [LARGE SCALE GENOMIC DNA]</scope>
    <source>
        <strain evidence="2 3">CC-CTC003</strain>
    </source>
</reference>
<dbReference type="InterPro" id="IPR036249">
    <property type="entry name" value="Thioredoxin-like_sf"/>
</dbReference>
<sequence length="244" mass="28514">MFSPTSTLKMYLPMRDFYFTIIILILLSSTVTAQDNTSFLFSNTLHRNLKNYSKKSDIAYRNNNIDRADFLFDSLVRHQLIGTTFDDFNLKRFHKGRKRISAFEKPIFLITYASWCVPNKGEIPALNKLARQYGNDIQFIVLYWDRKSNLKKWSKKFDHHIAICYAHETYNKDAYLVSTLKHSLGFPILYYLDKNRTVVAIKRNTALHIPRATYSKALDANYKVFKDNLSCLLNTNDSPILAKN</sequence>
<dbReference type="SUPFAM" id="SSF52833">
    <property type="entry name" value="Thioredoxin-like"/>
    <property type="match status" value="1"/>
</dbReference>
<dbReference type="OrthoDB" id="1134224at2"/>
<dbReference type="GO" id="GO:0016209">
    <property type="term" value="F:antioxidant activity"/>
    <property type="evidence" value="ECO:0007669"/>
    <property type="project" value="InterPro"/>
</dbReference>
<dbReference type="Gene3D" id="3.40.30.10">
    <property type="entry name" value="Glutaredoxin"/>
    <property type="match status" value="1"/>
</dbReference>
<evidence type="ECO:0000313" key="2">
    <source>
        <dbReference type="EMBL" id="THF51413.1"/>
    </source>
</evidence>
<protein>
    <submittedName>
        <fullName evidence="2">Redoxin domain-containing protein</fullName>
    </submittedName>
</protein>
<name>A0A4S3ZZJ1_9FLAO</name>
<evidence type="ECO:0000259" key="1">
    <source>
        <dbReference type="PROSITE" id="PS51352"/>
    </source>
</evidence>
<dbReference type="PROSITE" id="PS51352">
    <property type="entry name" value="THIOREDOXIN_2"/>
    <property type="match status" value="1"/>
</dbReference>
<organism evidence="2 3">
    <name type="scientific">Flavobacterium supellecticarium</name>
    <dbReference type="NCBI Taxonomy" id="2565924"/>
    <lineage>
        <taxon>Bacteria</taxon>
        <taxon>Pseudomonadati</taxon>
        <taxon>Bacteroidota</taxon>
        <taxon>Flavobacteriia</taxon>
        <taxon>Flavobacteriales</taxon>
        <taxon>Flavobacteriaceae</taxon>
        <taxon>Flavobacterium</taxon>
    </lineage>
</organism>
<dbReference type="Pfam" id="PF00578">
    <property type="entry name" value="AhpC-TSA"/>
    <property type="match status" value="1"/>
</dbReference>
<gene>
    <name evidence="2" type="ORF">E6C50_06525</name>
</gene>
<feature type="domain" description="Thioredoxin" evidence="1">
    <location>
        <begin position="79"/>
        <end position="223"/>
    </location>
</feature>
<proteinExistence type="predicted"/>
<dbReference type="AlphaFoldDB" id="A0A4S3ZZJ1"/>
<keyword evidence="3" id="KW-1185">Reference proteome</keyword>